<proteinExistence type="inferred from homology"/>
<evidence type="ECO:0000313" key="8">
    <source>
        <dbReference type="Proteomes" id="UP001595724"/>
    </source>
</evidence>
<dbReference type="SUPFAM" id="SSF88659">
    <property type="entry name" value="Sigma3 and sigma4 domains of RNA polymerase sigma factors"/>
    <property type="match status" value="1"/>
</dbReference>
<reference evidence="8" key="1">
    <citation type="journal article" date="2019" name="Int. J. Syst. Evol. Microbiol.">
        <title>The Global Catalogue of Microorganisms (GCM) 10K type strain sequencing project: providing services to taxonomists for standard genome sequencing and annotation.</title>
        <authorList>
            <consortium name="The Broad Institute Genomics Platform"/>
            <consortium name="The Broad Institute Genome Sequencing Center for Infectious Disease"/>
            <person name="Wu L."/>
            <person name="Ma J."/>
        </authorList>
    </citation>
    <scope>NUCLEOTIDE SEQUENCE [LARGE SCALE GENOMIC DNA]</scope>
    <source>
        <strain evidence="8">KCTC 42211</strain>
    </source>
</reference>
<name>A0ABV7UPJ1_9GAMM</name>
<dbReference type="PANTHER" id="PTHR43133">
    <property type="entry name" value="RNA POLYMERASE ECF-TYPE SIGMA FACTO"/>
    <property type="match status" value="1"/>
</dbReference>
<dbReference type="InterPro" id="IPR014284">
    <property type="entry name" value="RNA_pol_sigma-70_dom"/>
</dbReference>
<keyword evidence="8" id="KW-1185">Reference proteome</keyword>
<dbReference type="InterPro" id="IPR007627">
    <property type="entry name" value="RNA_pol_sigma70_r2"/>
</dbReference>
<dbReference type="InterPro" id="IPR036388">
    <property type="entry name" value="WH-like_DNA-bd_sf"/>
</dbReference>
<dbReference type="NCBIfam" id="TIGR02937">
    <property type="entry name" value="sigma70-ECF"/>
    <property type="match status" value="1"/>
</dbReference>
<keyword evidence="2" id="KW-0805">Transcription regulation</keyword>
<dbReference type="SUPFAM" id="SSF88946">
    <property type="entry name" value="Sigma2 domain of RNA polymerase sigma factors"/>
    <property type="match status" value="1"/>
</dbReference>
<dbReference type="InterPro" id="IPR013249">
    <property type="entry name" value="RNA_pol_sigma70_r4_t2"/>
</dbReference>
<sequence length="181" mass="20726">MPSPLDTDDEAQLVRRARWGQQAAFAELYRRHARAIHALALRLTGNPSTAEDITQECFLKMLQFLGGFRDDTPLRPWLKRVAANAAIDRLRRDRRLVAIEEEEAHPGHGSDPLLHAESLGVLRRLGPVERTVVWLHAMEGWSHPELGRRFGRSESWSKSIVSRTLSRLRHELDQPEPHDDP</sequence>
<accession>A0ABV7UPJ1</accession>
<dbReference type="Gene3D" id="1.10.10.10">
    <property type="entry name" value="Winged helix-like DNA-binding domain superfamily/Winged helix DNA-binding domain"/>
    <property type="match status" value="1"/>
</dbReference>
<dbReference type="RefSeq" id="WP_386705695.1">
    <property type="nucleotide sequence ID" value="NZ_JBHRYF010000001.1"/>
</dbReference>
<dbReference type="PANTHER" id="PTHR43133:SF46">
    <property type="entry name" value="RNA POLYMERASE SIGMA-70 FACTOR ECF SUBFAMILY"/>
    <property type="match status" value="1"/>
</dbReference>
<feature type="domain" description="RNA polymerase sigma factor 70 region 4 type 2" evidence="6">
    <location>
        <begin position="122"/>
        <end position="168"/>
    </location>
</feature>
<dbReference type="EMBL" id="JBHRYF010000001">
    <property type="protein sequence ID" value="MFC3658854.1"/>
    <property type="molecule type" value="Genomic_DNA"/>
</dbReference>
<protein>
    <submittedName>
        <fullName evidence="7">RNA polymerase sigma factor</fullName>
    </submittedName>
</protein>
<comment type="caution">
    <text evidence="7">The sequence shown here is derived from an EMBL/GenBank/DDBJ whole genome shotgun (WGS) entry which is preliminary data.</text>
</comment>
<organism evidence="7 8">
    <name type="scientific">Luteimonas notoginsengisoli</name>
    <dbReference type="NCBI Taxonomy" id="1578200"/>
    <lineage>
        <taxon>Bacteria</taxon>
        <taxon>Pseudomonadati</taxon>
        <taxon>Pseudomonadota</taxon>
        <taxon>Gammaproteobacteria</taxon>
        <taxon>Lysobacterales</taxon>
        <taxon>Lysobacteraceae</taxon>
        <taxon>Luteimonas</taxon>
    </lineage>
</organism>
<dbReference type="InterPro" id="IPR013324">
    <property type="entry name" value="RNA_pol_sigma_r3/r4-like"/>
</dbReference>
<evidence type="ECO:0000313" key="7">
    <source>
        <dbReference type="EMBL" id="MFC3658854.1"/>
    </source>
</evidence>
<comment type="similarity">
    <text evidence="1">Belongs to the sigma-70 factor family. ECF subfamily.</text>
</comment>
<evidence type="ECO:0000256" key="3">
    <source>
        <dbReference type="ARBA" id="ARBA00023082"/>
    </source>
</evidence>
<dbReference type="Pfam" id="PF04542">
    <property type="entry name" value="Sigma70_r2"/>
    <property type="match status" value="1"/>
</dbReference>
<evidence type="ECO:0000256" key="4">
    <source>
        <dbReference type="ARBA" id="ARBA00023163"/>
    </source>
</evidence>
<evidence type="ECO:0000256" key="2">
    <source>
        <dbReference type="ARBA" id="ARBA00023015"/>
    </source>
</evidence>
<dbReference type="Proteomes" id="UP001595724">
    <property type="component" value="Unassembled WGS sequence"/>
</dbReference>
<dbReference type="Gene3D" id="1.10.1740.10">
    <property type="match status" value="1"/>
</dbReference>
<dbReference type="InterPro" id="IPR013325">
    <property type="entry name" value="RNA_pol_sigma_r2"/>
</dbReference>
<dbReference type="Pfam" id="PF08281">
    <property type="entry name" value="Sigma70_r4_2"/>
    <property type="match status" value="1"/>
</dbReference>
<feature type="domain" description="RNA polymerase sigma-70 region 2" evidence="5">
    <location>
        <begin position="28"/>
        <end position="95"/>
    </location>
</feature>
<evidence type="ECO:0000256" key="1">
    <source>
        <dbReference type="ARBA" id="ARBA00010641"/>
    </source>
</evidence>
<keyword evidence="3" id="KW-0731">Sigma factor</keyword>
<evidence type="ECO:0000259" key="5">
    <source>
        <dbReference type="Pfam" id="PF04542"/>
    </source>
</evidence>
<dbReference type="InterPro" id="IPR039425">
    <property type="entry name" value="RNA_pol_sigma-70-like"/>
</dbReference>
<keyword evidence="4" id="KW-0804">Transcription</keyword>
<gene>
    <name evidence="7" type="ORF">ACFOM9_02020</name>
</gene>
<evidence type="ECO:0000259" key="6">
    <source>
        <dbReference type="Pfam" id="PF08281"/>
    </source>
</evidence>